<reference evidence="3" key="2">
    <citation type="submission" date="2021-01" db="UniProtKB">
        <authorList>
            <consortium name="EnsemblPlants"/>
        </authorList>
    </citation>
    <scope>IDENTIFICATION</scope>
</reference>
<dbReference type="FunFam" id="3.40.50.10140:FF:000007">
    <property type="entry name" value="Disease resistance protein (TIR-NBS-LRR class)"/>
    <property type="match status" value="1"/>
</dbReference>
<dbReference type="InterPro" id="IPR035897">
    <property type="entry name" value="Toll_tir_struct_dom_sf"/>
</dbReference>
<sequence length="164" mass="19090">MALISSTSSSFTRGWKYDVFLSYRGEDTRYNFTDHLYNTLMQKGIYTFKDDEKLDRGTIIMPELLKAIEESRFAVVILSRDYTSSRWCLIELTKIVECMEKRGLVILPVFYHVDPSDVRNQRGSFAKHLSKHEERLNNNIGNVQMWKAALTKVANLAGWDLKNK</sequence>
<dbReference type="PANTHER" id="PTHR32009:SF153">
    <property type="entry name" value="TMV RESISTANCE PROTEIN N-LIKE"/>
    <property type="match status" value="1"/>
</dbReference>
<dbReference type="FunCoup" id="A0A7N2MX67">
    <property type="interactions" value="313"/>
</dbReference>
<protein>
    <recommendedName>
        <fullName evidence="2">TIR domain-containing protein</fullName>
    </recommendedName>
</protein>
<keyword evidence="4" id="KW-1185">Reference proteome</keyword>
<dbReference type="EnsemblPlants" id="QL11p020597:mrna">
    <property type="protein sequence ID" value="QL11p020597:mrna:CDS:1"/>
    <property type="gene ID" value="QL11p020597"/>
</dbReference>
<dbReference type="InParanoid" id="A0A7N2MX67"/>
<organism evidence="3 4">
    <name type="scientific">Quercus lobata</name>
    <name type="common">Valley oak</name>
    <dbReference type="NCBI Taxonomy" id="97700"/>
    <lineage>
        <taxon>Eukaryota</taxon>
        <taxon>Viridiplantae</taxon>
        <taxon>Streptophyta</taxon>
        <taxon>Embryophyta</taxon>
        <taxon>Tracheophyta</taxon>
        <taxon>Spermatophyta</taxon>
        <taxon>Magnoliopsida</taxon>
        <taxon>eudicotyledons</taxon>
        <taxon>Gunneridae</taxon>
        <taxon>Pentapetalae</taxon>
        <taxon>rosids</taxon>
        <taxon>fabids</taxon>
        <taxon>Fagales</taxon>
        <taxon>Fagaceae</taxon>
        <taxon>Quercus</taxon>
    </lineage>
</organism>
<dbReference type="PANTHER" id="PTHR32009">
    <property type="entry name" value="TMV RESISTANCE PROTEIN N-LIKE"/>
    <property type="match status" value="1"/>
</dbReference>
<evidence type="ECO:0000313" key="3">
    <source>
        <dbReference type="EnsemblPlants" id="QL11p020597:mrna:CDS:1"/>
    </source>
</evidence>
<dbReference type="GO" id="GO:0007165">
    <property type="term" value="P:signal transduction"/>
    <property type="evidence" value="ECO:0007669"/>
    <property type="project" value="InterPro"/>
</dbReference>
<evidence type="ECO:0000313" key="4">
    <source>
        <dbReference type="Proteomes" id="UP000594261"/>
    </source>
</evidence>
<feature type="domain" description="TIR" evidence="2">
    <location>
        <begin position="15"/>
        <end position="153"/>
    </location>
</feature>
<evidence type="ECO:0000259" key="2">
    <source>
        <dbReference type="PROSITE" id="PS50104"/>
    </source>
</evidence>
<proteinExistence type="predicted"/>
<dbReference type="EMBL" id="LRBV02000011">
    <property type="status" value="NOT_ANNOTATED_CDS"/>
    <property type="molecule type" value="Genomic_DNA"/>
</dbReference>
<dbReference type="Pfam" id="PF01582">
    <property type="entry name" value="TIR"/>
    <property type="match status" value="1"/>
</dbReference>
<name>A0A7N2MX67_QUELO</name>
<dbReference type="InterPro" id="IPR000157">
    <property type="entry name" value="TIR_dom"/>
</dbReference>
<reference evidence="3 4" key="1">
    <citation type="journal article" date="2016" name="G3 (Bethesda)">
        <title>First Draft Assembly and Annotation of the Genome of a California Endemic Oak Quercus lobata Nee (Fagaceae).</title>
        <authorList>
            <person name="Sork V.L."/>
            <person name="Fitz-Gibbon S.T."/>
            <person name="Puiu D."/>
            <person name="Crepeau M."/>
            <person name="Gugger P.F."/>
            <person name="Sherman R."/>
            <person name="Stevens K."/>
            <person name="Langley C.H."/>
            <person name="Pellegrini M."/>
            <person name="Salzberg S.L."/>
        </authorList>
    </citation>
    <scope>NUCLEOTIDE SEQUENCE [LARGE SCALE GENOMIC DNA]</scope>
    <source>
        <strain evidence="3 4">cv. SW786</strain>
    </source>
</reference>
<dbReference type="Gramene" id="QL11p020597:mrna">
    <property type="protein sequence ID" value="QL11p020597:mrna:CDS:1"/>
    <property type="gene ID" value="QL11p020597"/>
</dbReference>
<dbReference type="Gene3D" id="3.40.50.10140">
    <property type="entry name" value="Toll/interleukin-1 receptor homology (TIR) domain"/>
    <property type="match status" value="1"/>
</dbReference>
<evidence type="ECO:0000256" key="1">
    <source>
        <dbReference type="ARBA" id="ARBA00023027"/>
    </source>
</evidence>
<dbReference type="SUPFAM" id="SSF52200">
    <property type="entry name" value="Toll/Interleukin receptor TIR domain"/>
    <property type="match status" value="1"/>
</dbReference>
<dbReference type="SMART" id="SM00255">
    <property type="entry name" value="TIR"/>
    <property type="match status" value="1"/>
</dbReference>
<dbReference type="Proteomes" id="UP000594261">
    <property type="component" value="Chromosome 11"/>
</dbReference>
<dbReference type="AlphaFoldDB" id="A0A7N2MX67"/>
<dbReference type="OMA" id="SSIWCLN"/>
<dbReference type="PROSITE" id="PS50104">
    <property type="entry name" value="TIR"/>
    <property type="match status" value="1"/>
</dbReference>
<accession>A0A7N2MX67</accession>
<keyword evidence="1" id="KW-0520">NAD</keyword>